<dbReference type="AlphaFoldDB" id="A0A3D9MGB1"/>
<proteinExistence type="predicted"/>
<evidence type="ECO:0000313" key="3">
    <source>
        <dbReference type="Proteomes" id="UP000256919"/>
    </source>
</evidence>
<dbReference type="Pfam" id="PF13568">
    <property type="entry name" value="OMP_b-brl_2"/>
    <property type="match status" value="1"/>
</dbReference>
<accession>A0A3D9MGB1</accession>
<protein>
    <submittedName>
        <fullName evidence="2">Outer membrane protein with beta-barrel domain</fullName>
    </submittedName>
</protein>
<dbReference type="Proteomes" id="UP000256919">
    <property type="component" value="Unassembled WGS sequence"/>
</dbReference>
<dbReference type="EMBL" id="QREI01000005">
    <property type="protein sequence ID" value="REE16863.1"/>
    <property type="molecule type" value="Genomic_DNA"/>
</dbReference>
<evidence type="ECO:0000313" key="2">
    <source>
        <dbReference type="EMBL" id="REE16863.1"/>
    </source>
</evidence>
<sequence>MRAYHNLKKYRYQHIKSYLLLIFILIGFLGFSQNENIDASKLYKDYREDQFYASVTYNILNEKPNGVSQSGFSSGFHFGFIRDMPINEKRNVSIGLGLGVSTNSYNQKNVLIEEINKTISFSKIDESDYNVSKNKFATYLVEVPLEIRWRTSNPEDYNFWRIYTGFKIGYLLYNTTTFKSDLANEKLSNIDSFNKIQYGLTLSAGYSTWNFHVYYGLNSIFDNDIAFEGESIDMKSLKIGLMFYVL</sequence>
<organism evidence="2 3">
    <name type="scientific">Winogradskyella pacifica</name>
    <dbReference type="NCBI Taxonomy" id="664642"/>
    <lineage>
        <taxon>Bacteria</taxon>
        <taxon>Pseudomonadati</taxon>
        <taxon>Bacteroidota</taxon>
        <taxon>Flavobacteriia</taxon>
        <taxon>Flavobacteriales</taxon>
        <taxon>Flavobacteriaceae</taxon>
        <taxon>Winogradskyella</taxon>
    </lineage>
</organism>
<name>A0A3D9MGB1_9FLAO</name>
<gene>
    <name evidence="2" type="ORF">DFQ09_10574</name>
</gene>
<dbReference type="InterPro" id="IPR025665">
    <property type="entry name" value="Beta-barrel_OMP_2"/>
</dbReference>
<dbReference type="OrthoDB" id="959017at2"/>
<reference evidence="2 3" key="1">
    <citation type="submission" date="2018-07" db="EMBL/GenBank/DDBJ databases">
        <title>Genomic Encyclopedia of Type Strains, Phase III (KMG-III): the genomes of soil and plant-associated and newly described type strains.</title>
        <authorList>
            <person name="Whitman W."/>
        </authorList>
    </citation>
    <scope>NUCLEOTIDE SEQUENCE [LARGE SCALE GENOMIC DNA]</scope>
    <source>
        <strain evidence="2 3">CECT 7948</strain>
    </source>
</reference>
<comment type="caution">
    <text evidence="2">The sequence shown here is derived from an EMBL/GenBank/DDBJ whole genome shotgun (WGS) entry which is preliminary data.</text>
</comment>
<feature type="domain" description="Outer membrane protein beta-barrel" evidence="1">
    <location>
        <begin position="31"/>
        <end position="222"/>
    </location>
</feature>
<dbReference type="RefSeq" id="WP_115810506.1">
    <property type="nucleotide sequence ID" value="NZ_QREI01000005.1"/>
</dbReference>
<keyword evidence="3" id="KW-1185">Reference proteome</keyword>
<evidence type="ECO:0000259" key="1">
    <source>
        <dbReference type="Pfam" id="PF13568"/>
    </source>
</evidence>